<evidence type="ECO:0000256" key="1">
    <source>
        <dbReference type="SAM" id="MobiDB-lite"/>
    </source>
</evidence>
<comment type="caution">
    <text evidence="3">The sequence shown here is derived from an EMBL/GenBank/DDBJ whole genome shotgun (WGS) entry which is preliminary data.</text>
</comment>
<organism evidence="3 4">
    <name type="scientific">Marinoscillum furvescens DSM 4134</name>
    <dbReference type="NCBI Taxonomy" id="1122208"/>
    <lineage>
        <taxon>Bacteria</taxon>
        <taxon>Pseudomonadati</taxon>
        <taxon>Bacteroidota</taxon>
        <taxon>Cytophagia</taxon>
        <taxon>Cytophagales</taxon>
        <taxon>Reichenbachiellaceae</taxon>
        <taxon>Marinoscillum</taxon>
    </lineage>
</organism>
<sequence length="209" mass="23188">MAHKIDQLFREKLHQTEVTPSTESWSKVQQQIQPKKKAVWLPASIAAAVVLLLTATMVVLYYEQEAPGAFVAQVDHPERWQAAPAIEVPSRSKQELKALPQAATKTGQIAKQPIAERPSEKESETIQLHELKAIRSVNLSATLAANTSLLGDQQPKAEATTIKITYIAENDTNPKEKLNELWTNLSREVSPSGFLADIRDAKNSLFSRN</sequence>
<feature type="transmembrane region" description="Helical" evidence="2">
    <location>
        <begin position="39"/>
        <end position="62"/>
    </location>
</feature>
<feature type="region of interest" description="Disordered" evidence="1">
    <location>
        <begin position="101"/>
        <end position="122"/>
    </location>
</feature>
<evidence type="ECO:0000313" key="3">
    <source>
        <dbReference type="EMBL" id="REE05803.1"/>
    </source>
</evidence>
<name>A0A3D9LJ16_MARFU</name>
<dbReference type="EMBL" id="QREG01000001">
    <property type="protein sequence ID" value="REE05803.1"/>
    <property type="molecule type" value="Genomic_DNA"/>
</dbReference>
<evidence type="ECO:0000256" key="2">
    <source>
        <dbReference type="SAM" id="Phobius"/>
    </source>
</evidence>
<protein>
    <submittedName>
        <fullName evidence="3">Uncharacterized protein</fullName>
    </submittedName>
</protein>
<gene>
    <name evidence="3" type="ORF">C7460_101322</name>
</gene>
<dbReference type="OrthoDB" id="948161at2"/>
<proteinExistence type="predicted"/>
<keyword evidence="2" id="KW-0472">Membrane</keyword>
<dbReference type="Proteomes" id="UP000256779">
    <property type="component" value="Unassembled WGS sequence"/>
</dbReference>
<keyword evidence="4" id="KW-1185">Reference proteome</keyword>
<evidence type="ECO:0000313" key="4">
    <source>
        <dbReference type="Proteomes" id="UP000256779"/>
    </source>
</evidence>
<dbReference type="AlphaFoldDB" id="A0A3D9LJ16"/>
<dbReference type="RefSeq" id="WP_115866302.1">
    <property type="nucleotide sequence ID" value="NZ_QREG01000001.1"/>
</dbReference>
<accession>A0A3D9LJ16</accession>
<reference evidence="3 4" key="1">
    <citation type="submission" date="2018-07" db="EMBL/GenBank/DDBJ databases">
        <title>Genomic Encyclopedia of Type Strains, Phase IV (KMG-IV): sequencing the most valuable type-strain genomes for metagenomic binning, comparative biology and taxonomic classification.</title>
        <authorList>
            <person name="Goeker M."/>
        </authorList>
    </citation>
    <scope>NUCLEOTIDE SEQUENCE [LARGE SCALE GENOMIC DNA]</scope>
    <source>
        <strain evidence="3 4">DSM 4134</strain>
    </source>
</reference>
<keyword evidence="2" id="KW-0812">Transmembrane</keyword>
<keyword evidence="2" id="KW-1133">Transmembrane helix</keyword>